<evidence type="ECO:0000313" key="1">
    <source>
        <dbReference type="EnsemblPlants" id="PGSC0003DMT400037828"/>
    </source>
</evidence>
<dbReference type="AlphaFoldDB" id="M1B5Y9"/>
<accession>M1B5Y9</accession>
<reference evidence="1" key="2">
    <citation type="submission" date="2015-06" db="UniProtKB">
        <authorList>
            <consortium name="EnsemblPlants"/>
        </authorList>
    </citation>
    <scope>IDENTIFICATION</scope>
    <source>
        <strain evidence="1">DM1-3 516 R44</strain>
    </source>
</reference>
<evidence type="ECO:0000313" key="2">
    <source>
        <dbReference type="Proteomes" id="UP000011115"/>
    </source>
</evidence>
<dbReference type="Proteomes" id="UP000011115">
    <property type="component" value="Unassembled WGS sequence"/>
</dbReference>
<dbReference type="PaxDb" id="4113-PGSC0003DMT400037828"/>
<dbReference type="HOGENOM" id="CLU_3036172_0_0_1"/>
<sequence>MNMAFDGDIVAVELLPQEQWHEEKSLALADGGYTKTQLGSLFGRRSLMLRGRQLY</sequence>
<reference evidence="2" key="1">
    <citation type="journal article" date="2011" name="Nature">
        <title>Genome sequence and analysis of the tuber crop potato.</title>
        <authorList>
            <consortium name="The Potato Genome Sequencing Consortium"/>
        </authorList>
    </citation>
    <scope>NUCLEOTIDE SEQUENCE [LARGE SCALE GENOMIC DNA]</scope>
    <source>
        <strain evidence="2">cv. DM1-3 516 R44</strain>
    </source>
</reference>
<keyword evidence="2" id="KW-1185">Reference proteome</keyword>
<dbReference type="InterPro" id="IPR012340">
    <property type="entry name" value="NA-bd_OB-fold"/>
</dbReference>
<proteinExistence type="predicted"/>
<dbReference type="EnsemblPlants" id="PGSC0003DMT400037828">
    <property type="protein sequence ID" value="PGSC0003DMT400037828"/>
    <property type="gene ID" value="PGSC0003DMG400014596"/>
</dbReference>
<organism evidence="1 2">
    <name type="scientific">Solanum tuberosum</name>
    <name type="common">Potato</name>
    <dbReference type="NCBI Taxonomy" id="4113"/>
    <lineage>
        <taxon>Eukaryota</taxon>
        <taxon>Viridiplantae</taxon>
        <taxon>Streptophyta</taxon>
        <taxon>Embryophyta</taxon>
        <taxon>Tracheophyta</taxon>
        <taxon>Spermatophyta</taxon>
        <taxon>Magnoliopsida</taxon>
        <taxon>eudicotyledons</taxon>
        <taxon>Gunneridae</taxon>
        <taxon>Pentapetalae</taxon>
        <taxon>asterids</taxon>
        <taxon>lamiids</taxon>
        <taxon>Solanales</taxon>
        <taxon>Solanaceae</taxon>
        <taxon>Solanoideae</taxon>
        <taxon>Solaneae</taxon>
        <taxon>Solanum</taxon>
    </lineage>
</organism>
<dbReference type="Gramene" id="PGSC0003DMT400037828">
    <property type="protein sequence ID" value="PGSC0003DMT400037828"/>
    <property type="gene ID" value="PGSC0003DMG400014596"/>
</dbReference>
<protein>
    <submittedName>
        <fullName evidence="1">Uncharacterized protein</fullName>
    </submittedName>
</protein>
<name>M1B5Y9_SOLTU</name>
<dbReference type="STRING" id="4113.M1B5Y9"/>
<dbReference type="Gene3D" id="2.40.50.690">
    <property type="match status" value="1"/>
</dbReference>
<dbReference type="InParanoid" id="M1B5Y9"/>
<dbReference type="SUPFAM" id="SSF50249">
    <property type="entry name" value="Nucleic acid-binding proteins"/>
    <property type="match status" value="1"/>
</dbReference>